<accession>A0ABY3EJ78</accession>
<organism evidence="6 7">
    <name type="scientific">Cupriavidus campinensis</name>
    <dbReference type="NCBI Taxonomy" id="151783"/>
    <lineage>
        <taxon>Bacteria</taxon>
        <taxon>Pseudomonadati</taxon>
        <taxon>Pseudomonadota</taxon>
        <taxon>Betaproteobacteria</taxon>
        <taxon>Burkholderiales</taxon>
        <taxon>Burkholderiaceae</taxon>
        <taxon>Cupriavidus</taxon>
    </lineage>
</organism>
<evidence type="ECO:0000313" key="6">
    <source>
        <dbReference type="EMBL" id="TSP10994.1"/>
    </source>
</evidence>
<feature type="transmembrane region" description="Helical" evidence="5">
    <location>
        <begin position="52"/>
        <end position="69"/>
    </location>
</feature>
<dbReference type="NCBIfam" id="NF010395">
    <property type="entry name" value="PRK13823.1"/>
    <property type="match status" value="1"/>
</dbReference>
<evidence type="ECO:0000313" key="7">
    <source>
        <dbReference type="Proteomes" id="UP000318943"/>
    </source>
</evidence>
<dbReference type="RefSeq" id="WP_144200158.1">
    <property type="nucleotide sequence ID" value="NZ_CAJPVH010000008.1"/>
</dbReference>
<dbReference type="Pfam" id="PF05101">
    <property type="entry name" value="VirB3"/>
    <property type="match status" value="1"/>
</dbReference>
<gene>
    <name evidence="6" type="ORF">FGG12_19210</name>
</gene>
<dbReference type="EMBL" id="VCIZ01000012">
    <property type="protein sequence ID" value="TSP10994.1"/>
    <property type="molecule type" value="Genomic_DNA"/>
</dbReference>
<comment type="subcellular location">
    <subcellularLocation>
        <location evidence="1">Membrane</location>
    </subcellularLocation>
</comment>
<evidence type="ECO:0000256" key="3">
    <source>
        <dbReference type="ARBA" id="ARBA00022989"/>
    </source>
</evidence>
<name>A0ABY3EJ78_9BURK</name>
<keyword evidence="3 5" id="KW-1133">Transmembrane helix</keyword>
<keyword evidence="2 5" id="KW-0812">Transmembrane</keyword>
<proteinExistence type="predicted"/>
<sequence length="111" mass="12692">MSAGHRGELTKVAIHASGTRILQFMGGDRMLVLGGATFALYLAFVMSLRYGVWYGIPASVAVWVLWIALMRKLGKFDPQVREVYMRHRKYRAFYPARGRFDAPSPSYNDFR</sequence>
<evidence type="ECO:0000256" key="2">
    <source>
        <dbReference type="ARBA" id="ARBA00022692"/>
    </source>
</evidence>
<evidence type="ECO:0000256" key="5">
    <source>
        <dbReference type="SAM" id="Phobius"/>
    </source>
</evidence>
<dbReference type="InterPro" id="IPR007792">
    <property type="entry name" value="T4SS_VirB3/TrbD/AvhB"/>
</dbReference>
<reference evidence="6 7" key="1">
    <citation type="submission" date="2019-05" db="EMBL/GenBank/DDBJ databases">
        <title>Whole genome sequence analysis of Cupriavidus campinensis S14E4C strain.</title>
        <authorList>
            <person name="Abbaszade G."/>
            <person name="Szabo A."/>
            <person name="Toumi M."/>
            <person name="Toth E."/>
        </authorList>
    </citation>
    <scope>NUCLEOTIDE SEQUENCE [LARGE SCALE GENOMIC DNA]</scope>
    <source>
        <strain evidence="6 7">S14E4C</strain>
    </source>
</reference>
<keyword evidence="4 5" id="KW-0472">Membrane</keyword>
<comment type="caution">
    <text evidence="6">The sequence shown here is derived from an EMBL/GenBank/DDBJ whole genome shotgun (WGS) entry which is preliminary data.</text>
</comment>
<keyword evidence="7" id="KW-1185">Reference proteome</keyword>
<feature type="transmembrane region" description="Helical" evidence="5">
    <location>
        <begin position="30"/>
        <end position="46"/>
    </location>
</feature>
<evidence type="ECO:0000256" key="1">
    <source>
        <dbReference type="ARBA" id="ARBA00004370"/>
    </source>
</evidence>
<evidence type="ECO:0000256" key="4">
    <source>
        <dbReference type="ARBA" id="ARBA00023136"/>
    </source>
</evidence>
<dbReference type="Proteomes" id="UP000318943">
    <property type="component" value="Unassembled WGS sequence"/>
</dbReference>
<protein>
    <submittedName>
        <fullName evidence="6">Conjugal transfer protein</fullName>
    </submittedName>
</protein>